<evidence type="ECO:0000256" key="3">
    <source>
        <dbReference type="ARBA" id="ARBA00022806"/>
    </source>
</evidence>
<dbReference type="CDD" id="cd17926">
    <property type="entry name" value="DEXHc_RE"/>
    <property type="match status" value="1"/>
</dbReference>
<dbReference type="PANTHER" id="PTHR11274:SF0">
    <property type="entry name" value="GENERAL TRANSCRIPTION AND DNA REPAIR FACTOR IIH HELICASE SUBUNIT XPB"/>
    <property type="match status" value="1"/>
</dbReference>
<keyword evidence="1" id="KW-0547">Nucleotide-binding</keyword>
<keyword evidence="2" id="KW-0378">Hydrolase</keyword>
<dbReference type="AlphaFoldDB" id="A0A6C0IAW3"/>
<dbReference type="InterPro" id="IPR001650">
    <property type="entry name" value="Helicase_C-like"/>
</dbReference>
<keyword evidence="3" id="KW-0347">Helicase</keyword>
<dbReference type="GO" id="GO:0005524">
    <property type="term" value="F:ATP binding"/>
    <property type="evidence" value="ECO:0007669"/>
    <property type="project" value="UniProtKB-KW"/>
</dbReference>
<dbReference type="GO" id="GO:0016787">
    <property type="term" value="F:hydrolase activity"/>
    <property type="evidence" value="ECO:0007669"/>
    <property type="project" value="UniProtKB-KW"/>
</dbReference>
<protein>
    <recommendedName>
        <fullName evidence="5">Helicase ATP-binding domain-containing protein</fullName>
    </recommendedName>
</protein>
<name>A0A6C0IAW3_9ZZZZ</name>
<dbReference type="EMBL" id="MN740152">
    <property type="protein sequence ID" value="QHT89879.1"/>
    <property type="molecule type" value="Genomic_DNA"/>
</dbReference>
<dbReference type="InterPro" id="IPR006935">
    <property type="entry name" value="Helicase/UvrB_N"/>
</dbReference>
<reference evidence="6" key="1">
    <citation type="journal article" date="2020" name="Nature">
        <title>Giant virus diversity and host interactions through global metagenomics.</title>
        <authorList>
            <person name="Schulz F."/>
            <person name="Roux S."/>
            <person name="Paez-Espino D."/>
            <person name="Jungbluth S."/>
            <person name="Walsh D.A."/>
            <person name="Denef V.J."/>
            <person name="McMahon K.D."/>
            <person name="Konstantinidis K.T."/>
            <person name="Eloe-Fadrosh E.A."/>
            <person name="Kyrpides N.C."/>
            <person name="Woyke T."/>
        </authorList>
    </citation>
    <scope>NUCLEOTIDE SEQUENCE</scope>
    <source>
        <strain evidence="6">GVMAG-M-3300023184-62</strain>
    </source>
</reference>
<dbReference type="SUPFAM" id="SSF52540">
    <property type="entry name" value="P-loop containing nucleoside triphosphate hydrolases"/>
    <property type="match status" value="1"/>
</dbReference>
<dbReference type="GO" id="GO:0004386">
    <property type="term" value="F:helicase activity"/>
    <property type="evidence" value="ECO:0007669"/>
    <property type="project" value="UniProtKB-KW"/>
</dbReference>
<dbReference type="Pfam" id="PF04851">
    <property type="entry name" value="ResIII"/>
    <property type="match status" value="1"/>
</dbReference>
<dbReference type="SMART" id="SM00487">
    <property type="entry name" value="DEXDc"/>
    <property type="match status" value="1"/>
</dbReference>
<dbReference type="InterPro" id="IPR050615">
    <property type="entry name" value="ATP-dep_DNA_Helicase"/>
</dbReference>
<dbReference type="PROSITE" id="PS51192">
    <property type="entry name" value="HELICASE_ATP_BIND_1"/>
    <property type="match status" value="1"/>
</dbReference>
<feature type="domain" description="Helicase ATP-binding" evidence="5">
    <location>
        <begin position="111"/>
        <end position="262"/>
    </location>
</feature>
<evidence type="ECO:0000259" key="5">
    <source>
        <dbReference type="PROSITE" id="PS51192"/>
    </source>
</evidence>
<sequence>MNNVPTTPVKDLNRVVTTKGYAIKKSWLTKEQTTELRTDLTVSPITHARAAAVTSAFPIYLESASRFYVPRVWGTKQFGEAEANTLPVGQPLPAVVKFKGVAYDYQENIIQSFFANKSAGLICVPCGKGKTFMALNIAVRLGKRFLVVVDKEFLLNQWKKEIEGFIDGARIGILQGTKCEVDPKKYDVTLCMIQTLCSRDFPEDTFKTYGFTIFDECHHLGAAYFSKTLMKIQTKAVLGLSATPTRDDGLTKVFEWFLGEPVYWEKIREADETVSVRGVRFTSSDTGYSIEPTDTNGEIVMARLLTQVVECAERTKMIAGIIVDLAKDPNRRILVLSERIGHLNSLEALLMETNPGLIIRYYIGGMKEAKREAGAAEANVLLASYSMASEAMNIKSLNTVILASPRKKVEQSTGRILRQRKEERKVDPLIVDIIDQHGMYIRQWGLRSQYYKQCGYKIQRSGGRVQDRKDEEDTEKVEKAMKKCLIVDD</sequence>
<organism evidence="6">
    <name type="scientific">viral metagenome</name>
    <dbReference type="NCBI Taxonomy" id="1070528"/>
    <lineage>
        <taxon>unclassified sequences</taxon>
        <taxon>metagenomes</taxon>
        <taxon>organismal metagenomes</taxon>
    </lineage>
</organism>
<dbReference type="PANTHER" id="PTHR11274">
    <property type="entry name" value="RAD25/XP-B DNA REPAIR HELICASE"/>
    <property type="match status" value="1"/>
</dbReference>
<dbReference type="InterPro" id="IPR027417">
    <property type="entry name" value="P-loop_NTPase"/>
</dbReference>
<accession>A0A6C0IAW3</accession>
<dbReference type="Gene3D" id="3.40.50.300">
    <property type="entry name" value="P-loop containing nucleotide triphosphate hydrolases"/>
    <property type="match status" value="2"/>
</dbReference>
<dbReference type="GO" id="GO:0003677">
    <property type="term" value="F:DNA binding"/>
    <property type="evidence" value="ECO:0007669"/>
    <property type="project" value="InterPro"/>
</dbReference>
<keyword evidence="4" id="KW-0067">ATP-binding</keyword>
<evidence type="ECO:0000256" key="2">
    <source>
        <dbReference type="ARBA" id="ARBA00022801"/>
    </source>
</evidence>
<evidence type="ECO:0000313" key="6">
    <source>
        <dbReference type="EMBL" id="QHT89879.1"/>
    </source>
</evidence>
<evidence type="ECO:0000256" key="1">
    <source>
        <dbReference type="ARBA" id="ARBA00022741"/>
    </source>
</evidence>
<dbReference type="InterPro" id="IPR014001">
    <property type="entry name" value="Helicase_ATP-bd"/>
</dbReference>
<proteinExistence type="predicted"/>
<evidence type="ECO:0000256" key="4">
    <source>
        <dbReference type="ARBA" id="ARBA00022840"/>
    </source>
</evidence>
<dbReference type="Pfam" id="PF00271">
    <property type="entry name" value="Helicase_C"/>
    <property type="match status" value="1"/>
</dbReference>